<dbReference type="RefSeq" id="WP_377909878.1">
    <property type="nucleotide sequence ID" value="NZ_JBHSGK010000013.1"/>
</dbReference>
<dbReference type="Proteomes" id="UP001595896">
    <property type="component" value="Unassembled WGS sequence"/>
</dbReference>
<name>A0ABV9NY59_9BACI</name>
<organism evidence="2 3">
    <name type="scientific">Bacillus daqingensis</name>
    <dbReference type="NCBI Taxonomy" id="872396"/>
    <lineage>
        <taxon>Bacteria</taxon>
        <taxon>Bacillati</taxon>
        <taxon>Bacillota</taxon>
        <taxon>Bacilli</taxon>
        <taxon>Bacillales</taxon>
        <taxon>Bacillaceae</taxon>
        <taxon>Bacillus</taxon>
    </lineage>
</organism>
<accession>A0ABV9NY59</accession>
<feature type="transmembrane region" description="Helical" evidence="1">
    <location>
        <begin position="39"/>
        <end position="61"/>
    </location>
</feature>
<proteinExistence type="predicted"/>
<keyword evidence="3" id="KW-1185">Reference proteome</keyword>
<dbReference type="EMBL" id="JBHSGK010000013">
    <property type="protein sequence ID" value="MFC4737276.1"/>
    <property type="molecule type" value="Genomic_DNA"/>
</dbReference>
<keyword evidence="1" id="KW-0472">Membrane</keyword>
<comment type="caution">
    <text evidence="2">The sequence shown here is derived from an EMBL/GenBank/DDBJ whole genome shotgun (WGS) entry which is preliminary data.</text>
</comment>
<feature type="transmembrane region" description="Helical" evidence="1">
    <location>
        <begin position="14"/>
        <end position="33"/>
    </location>
</feature>
<evidence type="ECO:0000256" key="1">
    <source>
        <dbReference type="SAM" id="Phobius"/>
    </source>
</evidence>
<protein>
    <submittedName>
        <fullName evidence="2">STM3941 family protein</fullName>
    </submittedName>
</protein>
<dbReference type="InterPro" id="IPR048136">
    <property type="entry name" value="STM3941-like"/>
</dbReference>
<reference evidence="3" key="1">
    <citation type="journal article" date="2019" name="Int. J. Syst. Evol. Microbiol.">
        <title>The Global Catalogue of Microorganisms (GCM) 10K type strain sequencing project: providing services to taxonomists for standard genome sequencing and annotation.</title>
        <authorList>
            <consortium name="The Broad Institute Genomics Platform"/>
            <consortium name="The Broad Institute Genome Sequencing Center for Infectious Disease"/>
            <person name="Wu L."/>
            <person name="Ma J."/>
        </authorList>
    </citation>
    <scope>NUCLEOTIDE SEQUENCE [LARGE SCALE GENOMIC DNA]</scope>
    <source>
        <strain evidence="3">JCM 12165</strain>
    </source>
</reference>
<gene>
    <name evidence="2" type="ORF">ACFO4L_11805</name>
</gene>
<keyword evidence="1" id="KW-0812">Transmembrane</keyword>
<keyword evidence="1" id="KW-1133">Transmembrane helix</keyword>
<dbReference type="NCBIfam" id="NF041635">
    <property type="entry name" value="STM3941_fam"/>
    <property type="match status" value="1"/>
</dbReference>
<evidence type="ECO:0000313" key="2">
    <source>
        <dbReference type="EMBL" id="MFC4737276.1"/>
    </source>
</evidence>
<evidence type="ECO:0000313" key="3">
    <source>
        <dbReference type="Proteomes" id="UP001595896"/>
    </source>
</evidence>
<sequence>MAEAMIIYHTKTKLVLLSFGAWLFVAAGVFFYLSRDIDLTLIMDLLVFWIGVPFFAFAGVYTAKRLIINKPAVIIDAEGLVD</sequence>